<feature type="compositionally biased region" description="Basic and acidic residues" evidence="1">
    <location>
        <begin position="23"/>
        <end position="39"/>
    </location>
</feature>
<evidence type="ECO:0000256" key="1">
    <source>
        <dbReference type="SAM" id="MobiDB-lite"/>
    </source>
</evidence>
<feature type="region of interest" description="Disordered" evidence="1">
    <location>
        <begin position="1"/>
        <end position="81"/>
    </location>
</feature>
<sequence length="130" mass="13947">MGGGEGRGGRRDDASANGMDSMEGGREEGREGAGSREEAWNLESQGDDDDEFRGPGGRIYSQRRPSAQCPAAPQGPADCSDCRPPLRAPVEVLPVFGLNSWDRFSPNHFTQVSMTPRSHYSPANGEISPP</sequence>
<reference evidence="2" key="1">
    <citation type="submission" date="2020-06" db="EMBL/GenBank/DDBJ databases">
        <title>WGS assembly of Ceratodon purpureus strain R40.</title>
        <authorList>
            <person name="Carey S.B."/>
            <person name="Jenkins J."/>
            <person name="Shu S."/>
            <person name="Lovell J.T."/>
            <person name="Sreedasyam A."/>
            <person name="Maumus F."/>
            <person name="Tiley G.P."/>
            <person name="Fernandez-Pozo N."/>
            <person name="Barry K."/>
            <person name="Chen C."/>
            <person name="Wang M."/>
            <person name="Lipzen A."/>
            <person name="Daum C."/>
            <person name="Saski C.A."/>
            <person name="Payton A.C."/>
            <person name="Mcbreen J.C."/>
            <person name="Conrad R.E."/>
            <person name="Kollar L.M."/>
            <person name="Olsson S."/>
            <person name="Huttunen S."/>
            <person name="Landis J.B."/>
            <person name="Wickett N.J."/>
            <person name="Johnson M.G."/>
            <person name="Rensing S.A."/>
            <person name="Grimwood J."/>
            <person name="Schmutz J."/>
            <person name="Mcdaniel S.F."/>
        </authorList>
    </citation>
    <scope>NUCLEOTIDE SEQUENCE</scope>
    <source>
        <strain evidence="2">R40</strain>
    </source>
</reference>
<evidence type="ECO:0000313" key="2">
    <source>
        <dbReference type="EMBL" id="KAG0560787.1"/>
    </source>
</evidence>
<comment type="caution">
    <text evidence="2">The sequence shown here is derived from an EMBL/GenBank/DDBJ whole genome shotgun (WGS) entry which is preliminary data.</text>
</comment>
<protein>
    <submittedName>
        <fullName evidence="2">Uncharacterized protein</fullName>
    </submittedName>
</protein>
<organism evidence="2 3">
    <name type="scientific">Ceratodon purpureus</name>
    <name type="common">Fire moss</name>
    <name type="synonym">Dicranum purpureum</name>
    <dbReference type="NCBI Taxonomy" id="3225"/>
    <lineage>
        <taxon>Eukaryota</taxon>
        <taxon>Viridiplantae</taxon>
        <taxon>Streptophyta</taxon>
        <taxon>Embryophyta</taxon>
        <taxon>Bryophyta</taxon>
        <taxon>Bryophytina</taxon>
        <taxon>Bryopsida</taxon>
        <taxon>Dicranidae</taxon>
        <taxon>Pseudoditrichales</taxon>
        <taxon>Ditrichaceae</taxon>
        <taxon>Ceratodon</taxon>
    </lineage>
</organism>
<gene>
    <name evidence="2" type="ORF">KC19_9G013200</name>
</gene>
<dbReference type="Proteomes" id="UP000822688">
    <property type="component" value="Chromosome 9"/>
</dbReference>
<accession>A0A8T0GQC6</accession>
<proteinExistence type="predicted"/>
<dbReference type="AlphaFoldDB" id="A0A8T0GQC6"/>
<keyword evidence="3" id="KW-1185">Reference proteome</keyword>
<name>A0A8T0GQC6_CERPU</name>
<evidence type="ECO:0000313" key="3">
    <source>
        <dbReference type="Proteomes" id="UP000822688"/>
    </source>
</evidence>
<dbReference type="EMBL" id="CM026430">
    <property type="protein sequence ID" value="KAG0560787.1"/>
    <property type="molecule type" value="Genomic_DNA"/>
</dbReference>
<feature type="region of interest" description="Disordered" evidence="1">
    <location>
        <begin position="111"/>
        <end position="130"/>
    </location>
</feature>